<dbReference type="InterPro" id="IPR036291">
    <property type="entry name" value="NAD(P)-bd_dom_sf"/>
</dbReference>
<reference evidence="4 5" key="1">
    <citation type="journal article" date="2023" name="Plants (Basel)">
        <title>Bridging the Gap: Combining Genomics and Transcriptomics Approaches to Understand Stylosanthes scabra, an Orphan Legume from the Brazilian Caatinga.</title>
        <authorList>
            <person name="Ferreira-Neto J.R.C."/>
            <person name="da Silva M.D."/>
            <person name="Binneck E."/>
            <person name="de Melo N.F."/>
            <person name="da Silva R.H."/>
            <person name="de Melo A.L.T.M."/>
            <person name="Pandolfi V."/>
            <person name="Bustamante F.O."/>
            <person name="Brasileiro-Vidal A.C."/>
            <person name="Benko-Iseppon A.M."/>
        </authorList>
    </citation>
    <scope>NUCLEOTIDE SEQUENCE [LARGE SCALE GENOMIC DNA]</scope>
    <source>
        <tissue evidence="4">Leaves</tissue>
    </source>
</reference>
<evidence type="ECO:0000313" key="4">
    <source>
        <dbReference type="EMBL" id="MED6179934.1"/>
    </source>
</evidence>
<dbReference type="InterPro" id="IPR050425">
    <property type="entry name" value="NAD(P)_dehydrat-like"/>
</dbReference>
<comment type="caution">
    <text evidence="4">The sequence shown here is derived from an EMBL/GenBank/DDBJ whole genome shotgun (WGS) entry which is preliminary data.</text>
</comment>
<organism evidence="4 5">
    <name type="scientific">Stylosanthes scabra</name>
    <dbReference type="NCBI Taxonomy" id="79078"/>
    <lineage>
        <taxon>Eukaryota</taxon>
        <taxon>Viridiplantae</taxon>
        <taxon>Streptophyta</taxon>
        <taxon>Embryophyta</taxon>
        <taxon>Tracheophyta</taxon>
        <taxon>Spermatophyta</taxon>
        <taxon>Magnoliopsida</taxon>
        <taxon>eudicotyledons</taxon>
        <taxon>Gunneridae</taxon>
        <taxon>Pentapetalae</taxon>
        <taxon>rosids</taxon>
        <taxon>fabids</taxon>
        <taxon>Fabales</taxon>
        <taxon>Fabaceae</taxon>
        <taxon>Papilionoideae</taxon>
        <taxon>50 kb inversion clade</taxon>
        <taxon>dalbergioids sensu lato</taxon>
        <taxon>Dalbergieae</taxon>
        <taxon>Pterocarpus clade</taxon>
        <taxon>Stylosanthes</taxon>
    </lineage>
</organism>
<sequence length="333" mass="36483">MSNSSGGIGNGNGNGKVVCVTGASGFIASWIVKLLLQRGYTVRATLRDPGNPKKVDHLLKLEGAKERLQIFKADLLEEGSFDSAIDGCDGVFHTASPVMVRALINDPQTELLDPAVKGTLNVLQSCSKSPSVKRVVLTSSISAVLYADRPLTPDAVVDETWFSVADNCRKLERWYSLSKTLAEDEAWKFANKNGIDMVSILPAMVAGPLLQPEVNESVEPILSLINGEPFPNNVFGWVNVKDVAIAHIQAYEIPTATGRYLIVERVVHLSELAGILRDLYPTLQIKDECEDDKPFVPTFQVSKEKAKSLGIEFTPLEVTLKETVECFREKNIL</sequence>
<evidence type="ECO:0000256" key="2">
    <source>
        <dbReference type="ARBA" id="ARBA00023002"/>
    </source>
</evidence>
<proteinExistence type="predicted"/>
<dbReference type="SUPFAM" id="SSF51735">
    <property type="entry name" value="NAD(P)-binding Rossmann-fold domains"/>
    <property type="match status" value="1"/>
</dbReference>
<dbReference type="PANTHER" id="PTHR10366:SF802">
    <property type="entry name" value="CINNAMYL ALCOHOL DEHYDROGENASE"/>
    <property type="match status" value="1"/>
</dbReference>
<keyword evidence="5" id="KW-1185">Reference proteome</keyword>
<evidence type="ECO:0000313" key="5">
    <source>
        <dbReference type="Proteomes" id="UP001341840"/>
    </source>
</evidence>
<dbReference type="Gene3D" id="3.40.50.720">
    <property type="entry name" value="NAD(P)-binding Rossmann-like Domain"/>
    <property type="match status" value="1"/>
</dbReference>
<accession>A0ABU6W3K4</accession>
<keyword evidence="1" id="KW-0521">NADP</keyword>
<dbReference type="Pfam" id="PF01370">
    <property type="entry name" value="Epimerase"/>
    <property type="match status" value="1"/>
</dbReference>
<evidence type="ECO:0000256" key="1">
    <source>
        <dbReference type="ARBA" id="ARBA00022857"/>
    </source>
</evidence>
<dbReference type="CDD" id="cd08958">
    <property type="entry name" value="FR_SDR_e"/>
    <property type="match status" value="1"/>
</dbReference>
<dbReference type="PANTHER" id="PTHR10366">
    <property type="entry name" value="NAD DEPENDENT EPIMERASE/DEHYDRATASE"/>
    <property type="match status" value="1"/>
</dbReference>
<feature type="domain" description="NAD-dependent epimerase/dehydratase" evidence="3">
    <location>
        <begin position="18"/>
        <end position="254"/>
    </location>
</feature>
<dbReference type="InterPro" id="IPR001509">
    <property type="entry name" value="Epimerase_deHydtase"/>
</dbReference>
<dbReference type="EMBL" id="JASCZI010181253">
    <property type="protein sequence ID" value="MED6179934.1"/>
    <property type="molecule type" value="Genomic_DNA"/>
</dbReference>
<gene>
    <name evidence="4" type="ORF">PIB30_005392</name>
</gene>
<name>A0ABU6W3K4_9FABA</name>
<protein>
    <recommendedName>
        <fullName evidence="3">NAD-dependent epimerase/dehydratase domain-containing protein</fullName>
    </recommendedName>
</protein>
<keyword evidence="2" id="KW-0560">Oxidoreductase</keyword>
<dbReference type="Proteomes" id="UP001341840">
    <property type="component" value="Unassembled WGS sequence"/>
</dbReference>
<evidence type="ECO:0000259" key="3">
    <source>
        <dbReference type="Pfam" id="PF01370"/>
    </source>
</evidence>